<keyword evidence="7" id="KW-1278">Translocase</keyword>
<evidence type="ECO:0000256" key="2">
    <source>
        <dbReference type="ARBA" id="ARBA00007866"/>
    </source>
</evidence>
<comment type="function">
    <text evidence="12 15">Subunits I and II form the functional core of the enzyme complex. Electrons originating in cytochrome c are transferred via heme a and Cu(A) to the binuclear center formed by heme a3 and Cu(B).</text>
</comment>
<dbReference type="PROSITE" id="PS50857">
    <property type="entry name" value="COX2_CUA"/>
    <property type="match status" value="1"/>
</dbReference>
<feature type="region of interest" description="Disordered" evidence="16">
    <location>
        <begin position="228"/>
        <end position="251"/>
    </location>
</feature>
<evidence type="ECO:0000256" key="10">
    <source>
        <dbReference type="ARBA" id="ARBA00023008"/>
    </source>
</evidence>
<dbReference type="InterPro" id="IPR036257">
    <property type="entry name" value="Cyt_c_oxidase_su2_TM_sf"/>
</dbReference>
<organism evidence="20 21">
    <name type="scientific">Candidatus Competibacter phosphatis</name>
    <dbReference type="NCBI Taxonomy" id="221280"/>
    <lineage>
        <taxon>Bacteria</taxon>
        <taxon>Pseudomonadati</taxon>
        <taxon>Pseudomonadota</taxon>
        <taxon>Gammaproteobacteria</taxon>
        <taxon>Candidatus Competibacteraceae</taxon>
        <taxon>Candidatus Competibacter</taxon>
    </lineage>
</organism>
<keyword evidence="11 17" id="KW-0472">Membrane</keyword>
<evidence type="ECO:0000256" key="14">
    <source>
        <dbReference type="RuleBase" id="RU000456"/>
    </source>
</evidence>
<feature type="domain" description="Cytochrome oxidase subunit II copper A binding" evidence="18">
    <location>
        <begin position="89"/>
        <end position="226"/>
    </location>
</feature>
<keyword evidence="21" id="KW-1185">Reference proteome</keyword>
<evidence type="ECO:0000256" key="7">
    <source>
        <dbReference type="ARBA" id="ARBA00022967"/>
    </source>
</evidence>
<evidence type="ECO:0000313" key="20">
    <source>
        <dbReference type="EMBL" id="NMQ20140.1"/>
    </source>
</evidence>
<comment type="catalytic activity">
    <reaction evidence="13 15">
        <text>4 Fe(II)-[cytochrome c] + O2 + 8 H(+)(in) = 4 Fe(III)-[cytochrome c] + 2 H2O + 4 H(+)(out)</text>
        <dbReference type="Rhea" id="RHEA:11436"/>
        <dbReference type="Rhea" id="RHEA-COMP:10350"/>
        <dbReference type="Rhea" id="RHEA-COMP:14399"/>
        <dbReference type="ChEBI" id="CHEBI:15377"/>
        <dbReference type="ChEBI" id="CHEBI:15378"/>
        <dbReference type="ChEBI" id="CHEBI:15379"/>
        <dbReference type="ChEBI" id="CHEBI:29033"/>
        <dbReference type="ChEBI" id="CHEBI:29034"/>
        <dbReference type="EC" id="7.1.1.9"/>
    </reaction>
</comment>
<evidence type="ECO:0000259" key="18">
    <source>
        <dbReference type="PROSITE" id="PS50857"/>
    </source>
</evidence>
<evidence type="ECO:0000313" key="21">
    <source>
        <dbReference type="Proteomes" id="UP000760480"/>
    </source>
</evidence>
<keyword evidence="10 15" id="KW-0186">Copper</keyword>
<feature type="domain" description="Cytochrome oxidase subunit II transmembrane region profile" evidence="19">
    <location>
        <begin position="1"/>
        <end position="88"/>
    </location>
</feature>
<dbReference type="Gene3D" id="2.60.40.420">
    <property type="entry name" value="Cupredoxins - blue copper proteins"/>
    <property type="match status" value="1"/>
</dbReference>
<evidence type="ECO:0000256" key="13">
    <source>
        <dbReference type="ARBA" id="ARBA00047816"/>
    </source>
</evidence>
<evidence type="ECO:0000256" key="17">
    <source>
        <dbReference type="SAM" id="Phobius"/>
    </source>
</evidence>
<evidence type="ECO:0000256" key="3">
    <source>
        <dbReference type="ARBA" id="ARBA00022448"/>
    </source>
</evidence>
<evidence type="ECO:0000256" key="11">
    <source>
        <dbReference type="ARBA" id="ARBA00023136"/>
    </source>
</evidence>
<sequence>MPQGVTAISHDVYHLHMLIFWICVVIGVVVFGVMFWSIYHHRKSRGAVPAQFHESTLVEVLWTIVPMMILIGMAVPATGTLVRMYDARDAELTIKVTGYQWRWQYDYLDDGVKFFSTLSTPQAQIRNLAPKGEHYLLEVDHPLVLPVGKKVRILTTAADVIHSWWVPELGWKKDAIPGFINEVWTQIEKPGIYRGQCAELCGRDHGFMPIVVKALPEAEFRQWLEQMKKDSTSQTAQNDSRAPIVPGGQTL</sequence>
<evidence type="ECO:0000256" key="16">
    <source>
        <dbReference type="SAM" id="MobiDB-lite"/>
    </source>
</evidence>
<keyword evidence="5 14" id="KW-0812">Transmembrane</keyword>
<comment type="subcellular location">
    <subcellularLocation>
        <location evidence="14">Cell membrane</location>
        <topology evidence="14">Multi-pass membrane protein</topology>
    </subcellularLocation>
    <subcellularLocation>
        <location evidence="1">Membrane</location>
        <topology evidence="1">Multi-pass membrane protein</topology>
    </subcellularLocation>
</comment>
<keyword evidence="20" id="KW-0560">Oxidoreductase</keyword>
<evidence type="ECO:0000256" key="1">
    <source>
        <dbReference type="ARBA" id="ARBA00004141"/>
    </source>
</evidence>
<keyword evidence="4 14" id="KW-0679">Respiratory chain</keyword>
<dbReference type="GO" id="GO:0016491">
    <property type="term" value="F:oxidoreductase activity"/>
    <property type="evidence" value="ECO:0007669"/>
    <property type="project" value="UniProtKB-KW"/>
</dbReference>
<keyword evidence="3 14" id="KW-0813">Transport</keyword>
<dbReference type="SUPFAM" id="SSF49503">
    <property type="entry name" value="Cupredoxins"/>
    <property type="match status" value="1"/>
</dbReference>
<keyword evidence="9 17" id="KW-1133">Transmembrane helix</keyword>
<accession>A0ABX1TL64</accession>
<dbReference type="PANTHER" id="PTHR22888:SF9">
    <property type="entry name" value="CYTOCHROME C OXIDASE SUBUNIT 2"/>
    <property type="match status" value="1"/>
</dbReference>
<keyword evidence="6 15" id="KW-0479">Metal-binding</keyword>
<reference evidence="20 21" key="1">
    <citation type="submission" date="2019-03" db="EMBL/GenBank/DDBJ databases">
        <title>Metabolic reconstructions from genomes of highly enriched 'Candidatus Accumulibacter' and 'Candidatus Competibacter' bioreactor populations.</title>
        <authorList>
            <person name="Annavajhala M.K."/>
            <person name="Welles L."/>
            <person name="Abbas B."/>
            <person name="Sorokin D."/>
            <person name="Park H."/>
            <person name="Van Loosdrecht M."/>
            <person name="Chandran K."/>
        </authorList>
    </citation>
    <scope>NUCLEOTIDE SEQUENCE [LARGE SCALE GENOMIC DNA]</scope>
    <source>
        <strain evidence="20 21">SBR_G</strain>
    </source>
</reference>
<comment type="cofactor">
    <cofactor evidence="15">
        <name>Cu cation</name>
        <dbReference type="ChEBI" id="CHEBI:23378"/>
    </cofactor>
    <text evidence="15">Binds a copper A center.</text>
</comment>
<dbReference type="Gene3D" id="1.10.287.90">
    <property type="match status" value="1"/>
</dbReference>
<evidence type="ECO:0000256" key="15">
    <source>
        <dbReference type="RuleBase" id="RU004024"/>
    </source>
</evidence>
<dbReference type="PANTHER" id="PTHR22888">
    <property type="entry name" value="CYTOCHROME C OXIDASE, SUBUNIT II"/>
    <property type="match status" value="1"/>
</dbReference>
<dbReference type="EMBL" id="SPMZ01000039">
    <property type="protein sequence ID" value="NMQ20140.1"/>
    <property type="molecule type" value="Genomic_DNA"/>
</dbReference>
<name>A0ABX1TL64_9GAMM</name>
<dbReference type="InterPro" id="IPR045187">
    <property type="entry name" value="CcO_II"/>
</dbReference>
<dbReference type="PROSITE" id="PS50999">
    <property type="entry name" value="COX2_TM"/>
    <property type="match status" value="1"/>
</dbReference>
<protein>
    <recommendedName>
        <fullName evidence="15">Cytochrome c oxidase subunit 2</fullName>
        <ecNumber evidence="15">7.1.1.9</ecNumber>
    </recommendedName>
</protein>
<evidence type="ECO:0000256" key="5">
    <source>
        <dbReference type="ARBA" id="ARBA00022692"/>
    </source>
</evidence>
<gene>
    <name evidence="20" type="primary">coxB</name>
    <name evidence="20" type="ORF">E4P82_13590</name>
</gene>
<dbReference type="Pfam" id="PF02790">
    <property type="entry name" value="COX2_TM"/>
    <property type="match status" value="1"/>
</dbReference>
<dbReference type="Pfam" id="PF00116">
    <property type="entry name" value="COX2"/>
    <property type="match status" value="1"/>
</dbReference>
<comment type="caution">
    <text evidence="20">The sequence shown here is derived from an EMBL/GenBank/DDBJ whole genome shotgun (WGS) entry which is preliminary data.</text>
</comment>
<comment type="similarity">
    <text evidence="2 14">Belongs to the cytochrome c oxidase subunit 2 family.</text>
</comment>
<feature type="transmembrane region" description="Helical" evidence="17">
    <location>
        <begin position="18"/>
        <end position="39"/>
    </location>
</feature>
<dbReference type="SUPFAM" id="SSF81464">
    <property type="entry name" value="Cytochrome c oxidase subunit II-like, transmembrane region"/>
    <property type="match status" value="1"/>
</dbReference>
<evidence type="ECO:0000256" key="4">
    <source>
        <dbReference type="ARBA" id="ARBA00022660"/>
    </source>
</evidence>
<evidence type="ECO:0000259" key="19">
    <source>
        <dbReference type="PROSITE" id="PS50999"/>
    </source>
</evidence>
<evidence type="ECO:0000256" key="8">
    <source>
        <dbReference type="ARBA" id="ARBA00022982"/>
    </source>
</evidence>
<evidence type="ECO:0000256" key="6">
    <source>
        <dbReference type="ARBA" id="ARBA00022723"/>
    </source>
</evidence>
<dbReference type="NCBIfam" id="TIGR02866">
    <property type="entry name" value="CoxB"/>
    <property type="match status" value="1"/>
</dbReference>
<evidence type="ECO:0000256" key="12">
    <source>
        <dbReference type="ARBA" id="ARBA00024688"/>
    </source>
</evidence>
<dbReference type="InterPro" id="IPR008972">
    <property type="entry name" value="Cupredoxin"/>
</dbReference>
<dbReference type="EC" id="7.1.1.9" evidence="15"/>
<dbReference type="PROSITE" id="PS00078">
    <property type="entry name" value="COX2"/>
    <property type="match status" value="1"/>
</dbReference>
<proteinExistence type="inferred from homology"/>
<dbReference type="InterPro" id="IPR001505">
    <property type="entry name" value="Copper_CuA"/>
</dbReference>
<keyword evidence="8 14" id="KW-0249">Electron transport</keyword>
<dbReference type="InterPro" id="IPR011759">
    <property type="entry name" value="Cyt_c_oxidase_su2_TM_dom"/>
</dbReference>
<evidence type="ECO:0000256" key="9">
    <source>
        <dbReference type="ARBA" id="ARBA00022989"/>
    </source>
</evidence>
<dbReference type="InterPro" id="IPR014222">
    <property type="entry name" value="Cyt_c_oxidase_su2"/>
</dbReference>
<dbReference type="Proteomes" id="UP000760480">
    <property type="component" value="Unassembled WGS sequence"/>
</dbReference>
<feature type="transmembrane region" description="Helical" evidence="17">
    <location>
        <begin position="60"/>
        <end position="85"/>
    </location>
</feature>
<dbReference type="PRINTS" id="PR01166">
    <property type="entry name" value="CYCOXIDASEII"/>
</dbReference>
<dbReference type="InterPro" id="IPR002429">
    <property type="entry name" value="CcO_II-like_C"/>
</dbReference>